<evidence type="ECO:0000313" key="3">
    <source>
        <dbReference type="Proteomes" id="UP000032141"/>
    </source>
</evidence>
<dbReference type="EnsemblPlants" id="Bo9g011230.1">
    <property type="protein sequence ID" value="Bo9g011230.1"/>
    <property type="gene ID" value="Bo9g011230"/>
</dbReference>
<proteinExistence type="predicted"/>
<keyword evidence="3" id="KW-1185">Reference proteome</keyword>
<name>A0A0D3E1B8_BRAOL</name>
<protein>
    <submittedName>
        <fullName evidence="2">Uncharacterized protein</fullName>
    </submittedName>
</protein>
<dbReference type="AlphaFoldDB" id="A0A0D3E1B8"/>
<sequence length="115" mass="13276">MAAYARTFASLTHLQQTFSPPIPLLRRHHSAKPTSRITYNKFVAPSFLLLWNKPSIFYEGLHFSPRWFMSRAQENLQSKQNLTSTKPSKDEEDEEHQQTERRGGSRRISNDGGVS</sequence>
<organism evidence="2 3">
    <name type="scientific">Brassica oleracea var. oleracea</name>
    <dbReference type="NCBI Taxonomy" id="109376"/>
    <lineage>
        <taxon>Eukaryota</taxon>
        <taxon>Viridiplantae</taxon>
        <taxon>Streptophyta</taxon>
        <taxon>Embryophyta</taxon>
        <taxon>Tracheophyta</taxon>
        <taxon>Spermatophyta</taxon>
        <taxon>Magnoliopsida</taxon>
        <taxon>eudicotyledons</taxon>
        <taxon>Gunneridae</taxon>
        <taxon>Pentapetalae</taxon>
        <taxon>rosids</taxon>
        <taxon>malvids</taxon>
        <taxon>Brassicales</taxon>
        <taxon>Brassicaceae</taxon>
        <taxon>Brassiceae</taxon>
        <taxon>Brassica</taxon>
    </lineage>
</organism>
<feature type="region of interest" description="Disordered" evidence="1">
    <location>
        <begin position="75"/>
        <end position="115"/>
    </location>
</feature>
<dbReference type="Gramene" id="Bo9g011230.1">
    <property type="protein sequence ID" value="Bo9g011230.1"/>
    <property type="gene ID" value="Bo9g011230"/>
</dbReference>
<reference evidence="2" key="2">
    <citation type="submission" date="2015-03" db="UniProtKB">
        <authorList>
            <consortium name="EnsemblPlants"/>
        </authorList>
    </citation>
    <scope>IDENTIFICATION</scope>
</reference>
<feature type="compositionally biased region" description="Polar residues" evidence="1">
    <location>
        <begin position="75"/>
        <end position="86"/>
    </location>
</feature>
<reference evidence="2 3" key="1">
    <citation type="journal article" date="2014" name="Genome Biol.">
        <title>Transcriptome and methylome profiling reveals relics of genome dominance in the mesopolyploid Brassica oleracea.</title>
        <authorList>
            <person name="Parkin I.A."/>
            <person name="Koh C."/>
            <person name="Tang H."/>
            <person name="Robinson S.J."/>
            <person name="Kagale S."/>
            <person name="Clarke W.E."/>
            <person name="Town C.D."/>
            <person name="Nixon J."/>
            <person name="Krishnakumar V."/>
            <person name="Bidwell S.L."/>
            <person name="Denoeud F."/>
            <person name="Belcram H."/>
            <person name="Links M.G."/>
            <person name="Just J."/>
            <person name="Clarke C."/>
            <person name="Bender T."/>
            <person name="Huebert T."/>
            <person name="Mason A.S."/>
            <person name="Pires J.C."/>
            <person name="Barker G."/>
            <person name="Moore J."/>
            <person name="Walley P.G."/>
            <person name="Manoli S."/>
            <person name="Batley J."/>
            <person name="Edwards D."/>
            <person name="Nelson M.N."/>
            <person name="Wang X."/>
            <person name="Paterson A.H."/>
            <person name="King G."/>
            <person name="Bancroft I."/>
            <person name="Chalhoub B."/>
            <person name="Sharpe A.G."/>
        </authorList>
    </citation>
    <scope>NUCLEOTIDE SEQUENCE</scope>
    <source>
        <strain evidence="2 3">cv. TO1000</strain>
    </source>
</reference>
<evidence type="ECO:0000256" key="1">
    <source>
        <dbReference type="SAM" id="MobiDB-lite"/>
    </source>
</evidence>
<evidence type="ECO:0000313" key="2">
    <source>
        <dbReference type="EnsemblPlants" id="Bo9g011230.1"/>
    </source>
</evidence>
<dbReference type="Proteomes" id="UP000032141">
    <property type="component" value="Chromosome C9"/>
</dbReference>
<accession>A0A0D3E1B8</accession>
<dbReference type="HOGENOM" id="CLU_2112294_0_0_1"/>